<dbReference type="Gene3D" id="1.20.81.30">
    <property type="entry name" value="Type II secretion system (T2SS), domain F"/>
    <property type="match status" value="1"/>
</dbReference>
<name>A0AA46H1K4_9MICO</name>
<evidence type="ECO:0000256" key="4">
    <source>
        <dbReference type="ARBA" id="ARBA00022989"/>
    </source>
</evidence>
<sequence length="183" mass="19452">MTLVIATLTALALLAWPTHNRHLQALARHTQTTQNTAPPVRADALAGTVMLLAMTLRSGKGVIESLEAVGTRQHDAIGAHLLSVASALRWGVPDREAWAALPEAWTPVARAFLLARRAGVAPADLLLRVADDLRQAEQARLELATAKLAVRVVLPLGLAFLPAFILTTVVPIVIAITGDVLSH</sequence>
<organism evidence="8 9">
    <name type="scientific">Dermatophilus congolensis</name>
    <dbReference type="NCBI Taxonomy" id="1863"/>
    <lineage>
        <taxon>Bacteria</taxon>
        <taxon>Bacillati</taxon>
        <taxon>Actinomycetota</taxon>
        <taxon>Actinomycetes</taxon>
        <taxon>Micrococcales</taxon>
        <taxon>Dermatophilaceae</taxon>
        <taxon>Dermatophilus</taxon>
    </lineage>
</organism>
<evidence type="ECO:0000313" key="8">
    <source>
        <dbReference type="EMBL" id="STD15789.1"/>
    </source>
</evidence>
<dbReference type="RefSeq" id="WP_115032264.1">
    <property type="nucleotide sequence ID" value="NZ_UFYA01000001.1"/>
</dbReference>
<accession>A0AA46H1K4</accession>
<dbReference type="Pfam" id="PF00482">
    <property type="entry name" value="T2SSF"/>
    <property type="match status" value="1"/>
</dbReference>
<keyword evidence="4 6" id="KW-1133">Transmembrane helix</keyword>
<dbReference type="EMBL" id="UFYA01000001">
    <property type="protein sequence ID" value="STD15789.1"/>
    <property type="molecule type" value="Genomic_DNA"/>
</dbReference>
<comment type="caution">
    <text evidence="8">The sequence shown here is derived from an EMBL/GenBank/DDBJ whole genome shotgun (WGS) entry which is preliminary data.</text>
</comment>
<dbReference type="InterPro" id="IPR042094">
    <property type="entry name" value="T2SS_GspF_sf"/>
</dbReference>
<evidence type="ECO:0000313" key="9">
    <source>
        <dbReference type="Proteomes" id="UP000254118"/>
    </source>
</evidence>
<evidence type="ECO:0000256" key="2">
    <source>
        <dbReference type="ARBA" id="ARBA00022475"/>
    </source>
</evidence>
<dbReference type="AlphaFoldDB" id="A0AA46H1K4"/>
<gene>
    <name evidence="8" type="ORF">NCTC7915_02414</name>
</gene>
<dbReference type="GO" id="GO:0005886">
    <property type="term" value="C:plasma membrane"/>
    <property type="evidence" value="ECO:0007669"/>
    <property type="project" value="UniProtKB-SubCell"/>
</dbReference>
<feature type="domain" description="Type II secretion system protein GspF" evidence="7">
    <location>
        <begin position="51"/>
        <end position="167"/>
    </location>
</feature>
<evidence type="ECO:0000256" key="1">
    <source>
        <dbReference type="ARBA" id="ARBA00004651"/>
    </source>
</evidence>
<protein>
    <submittedName>
        <fullName evidence="8">Flp pilus assembly protein TadB</fullName>
    </submittedName>
</protein>
<comment type="subcellular location">
    <subcellularLocation>
        <location evidence="1">Cell membrane</location>
        <topology evidence="1">Multi-pass membrane protein</topology>
    </subcellularLocation>
</comment>
<keyword evidence="2" id="KW-1003">Cell membrane</keyword>
<dbReference type="PANTHER" id="PTHR35007">
    <property type="entry name" value="INTEGRAL MEMBRANE PROTEIN-RELATED"/>
    <property type="match status" value="1"/>
</dbReference>
<evidence type="ECO:0000256" key="5">
    <source>
        <dbReference type="ARBA" id="ARBA00023136"/>
    </source>
</evidence>
<evidence type="ECO:0000259" key="7">
    <source>
        <dbReference type="Pfam" id="PF00482"/>
    </source>
</evidence>
<evidence type="ECO:0000256" key="6">
    <source>
        <dbReference type="SAM" id="Phobius"/>
    </source>
</evidence>
<keyword evidence="5 6" id="KW-0472">Membrane</keyword>
<keyword evidence="3 6" id="KW-0812">Transmembrane</keyword>
<dbReference type="Proteomes" id="UP000254118">
    <property type="component" value="Unassembled WGS sequence"/>
</dbReference>
<reference evidence="8 9" key="1">
    <citation type="submission" date="2018-06" db="EMBL/GenBank/DDBJ databases">
        <authorList>
            <consortium name="Pathogen Informatics"/>
            <person name="Doyle S."/>
        </authorList>
    </citation>
    <scope>NUCLEOTIDE SEQUENCE [LARGE SCALE GENOMIC DNA]</scope>
    <source>
        <strain evidence="8 9">NCTC7915</strain>
    </source>
</reference>
<dbReference type="InterPro" id="IPR018076">
    <property type="entry name" value="T2SS_GspF_dom"/>
</dbReference>
<proteinExistence type="predicted"/>
<feature type="transmembrane region" description="Helical" evidence="6">
    <location>
        <begin position="152"/>
        <end position="176"/>
    </location>
</feature>
<evidence type="ECO:0000256" key="3">
    <source>
        <dbReference type="ARBA" id="ARBA00022692"/>
    </source>
</evidence>
<dbReference type="PANTHER" id="PTHR35007:SF3">
    <property type="entry name" value="POSSIBLE CONSERVED ALANINE RICH MEMBRANE PROTEIN"/>
    <property type="match status" value="1"/>
</dbReference>